<evidence type="ECO:0000256" key="11">
    <source>
        <dbReference type="ARBA" id="ARBA00023136"/>
    </source>
</evidence>
<dbReference type="EMBL" id="KB469297">
    <property type="protein sequence ID" value="EPQ59343.1"/>
    <property type="molecule type" value="Genomic_DNA"/>
</dbReference>
<sequence>MGYTFLYSKNNEELAVQYRQFPDLVKVVILECEAARKCFRSPTCIRSADNPLGIPVWKLLSFHFWTGQCHPLGAAWTLSPENFANWTTNSADNFYLGYSVERTCTKLPVVPFSQREDRAYVFGKRLSYFTDAKYAWPGVTFPKAVAGVAESPGDTIPGTGIKNLGILDKHTFYSEVARSKVLVGVAQPDLSPSPYDALCLGVPFINPVTRWDEEYPDDRSKWAAQHDGLLWQEEPYVYHVRSGDKAGLMAALERAYRNPIDRYIPPAMTMESLKMRLAKLIHTDWKSRAEGVLEQRLATGHGDLFTL</sequence>
<dbReference type="GO" id="GO:0000139">
    <property type="term" value="C:Golgi membrane"/>
    <property type="evidence" value="ECO:0007669"/>
    <property type="project" value="UniProtKB-SubCell"/>
</dbReference>
<evidence type="ECO:0000256" key="8">
    <source>
        <dbReference type="ARBA" id="ARBA00022968"/>
    </source>
</evidence>
<dbReference type="EC" id="2.4.1.155" evidence="4"/>
<dbReference type="InterPro" id="IPR052105">
    <property type="entry name" value="MGAT5_Glycosyltransferase"/>
</dbReference>
<comment type="subcellular location">
    <subcellularLocation>
        <location evidence="1">Golgi apparatus membrane</location>
        <topology evidence="1">Single-pass type II membrane protein</topology>
    </subcellularLocation>
</comment>
<organism evidence="15 16">
    <name type="scientific">Gloeophyllum trabeum (strain ATCC 11539 / FP-39264 / Madison 617)</name>
    <name type="common">Brown rot fungus</name>
    <dbReference type="NCBI Taxonomy" id="670483"/>
    <lineage>
        <taxon>Eukaryota</taxon>
        <taxon>Fungi</taxon>
        <taxon>Dikarya</taxon>
        <taxon>Basidiomycota</taxon>
        <taxon>Agaricomycotina</taxon>
        <taxon>Agaricomycetes</taxon>
        <taxon>Gloeophyllales</taxon>
        <taxon>Gloeophyllaceae</taxon>
        <taxon>Gloeophyllum</taxon>
    </lineage>
</organism>
<evidence type="ECO:0000259" key="14">
    <source>
        <dbReference type="Pfam" id="PF15024"/>
    </source>
</evidence>
<keyword evidence="12" id="KW-0325">Glycoprotein</keyword>
<evidence type="ECO:0000256" key="6">
    <source>
        <dbReference type="ARBA" id="ARBA00022679"/>
    </source>
</evidence>
<evidence type="ECO:0000256" key="5">
    <source>
        <dbReference type="ARBA" id="ARBA00022676"/>
    </source>
</evidence>
<dbReference type="UniPathway" id="UPA00378"/>
<keyword evidence="5" id="KW-0328">Glycosyltransferase</keyword>
<feature type="domain" description="Glycosyltransferase family 18 catalytic" evidence="14">
    <location>
        <begin position="75"/>
        <end position="282"/>
    </location>
</feature>
<dbReference type="AlphaFoldDB" id="S7QJ25"/>
<dbReference type="HOGENOM" id="CLU_086735_0_0_1"/>
<dbReference type="GO" id="GO:0006487">
    <property type="term" value="P:protein N-linked glycosylation"/>
    <property type="evidence" value="ECO:0007669"/>
    <property type="project" value="TreeGrafter"/>
</dbReference>
<dbReference type="GO" id="GO:0030144">
    <property type="term" value="F:alpha-1,6-mannosylglycoprotein 6-beta-N-acetylglucosaminyltransferase activity"/>
    <property type="evidence" value="ECO:0007669"/>
    <property type="project" value="UniProtKB-EC"/>
</dbReference>
<comment type="catalytic activity">
    <reaction evidence="13">
        <text>N(4)-{beta-D-GlcNAc-(1-&gt;2)-[beta-D-GlcNAc-(1-&gt;4)]-alpha-D-Man-(1-&gt;3)-[beta-D-GlcNAc-(1-&gt;2)-alpha-D-Man-(1-&gt;6)]-beta-D-Man-(1-&gt;4)-beta-D-GlcNAc-(1-&gt;4)-beta-D-GlcNAc}-L-asparaginyl-[protein] + UDP-N-acetyl-alpha-D-glucosamine = N(4)-{beta-D-GlcNAc-(1-&gt;2)-[beta-D-GlcNAc-(1-&gt;4)]-alpha-D-Man-(1-&gt;3)-[beta-D-GlcNAc-(1-&gt;2)-[beta-D-GlcNAc-(1-&gt;6)]-alpha-D-Man-(1-&gt;6)]-beta-D-Man-(1-&gt;4)-beta-D-GlcNAc-(1-&gt;4)-beta-D-GlcNAc}-L-asparaginyl-[protein] + UDP + H(+)</text>
        <dbReference type="Rhea" id="RHEA:16921"/>
        <dbReference type="Rhea" id="RHEA-COMP:14374"/>
        <dbReference type="Rhea" id="RHEA-COMP:14377"/>
        <dbReference type="ChEBI" id="CHEBI:15378"/>
        <dbReference type="ChEBI" id="CHEBI:57705"/>
        <dbReference type="ChEBI" id="CHEBI:58223"/>
        <dbReference type="ChEBI" id="CHEBI:139507"/>
        <dbReference type="ChEBI" id="CHEBI:139510"/>
        <dbReference type="EC" id="2.4.1.155"/>
    </reaction>
</comment>
<keyword evidence="6" id="KW-0808">Transferase</keyword>
<dbReference type="InterPro" id="IPR026116">
    <property type="entry name" value="GT18_cat"/>
</dbReference>
<comment type="similarity">
    <text evidence="3">Belongs to the glycosyltransferase 18 family.</text>
</comment>
<reference evidence="15 16" key="1">
    <citation type="journal article" date="2012" name="Science">
        <title>The Paleozoic origin of enzymatic lignin decomposition reconstructed from 31 fungal genomes.</title>
        <authorList>
            <person name="Floudas D."/>
            <person name="Binder M."/>
            <person name="Riley R."/>
            <person name="Barry K."/>
            <person name="Blanchette R.A."/>
            <person name="Henrissat B."/>
            <person name="Martinez A.T."/>
            <person name="Otillar R."/>
            <person name="Spatafora J.W."/>
            <person name="Yadav J.S."/>
            <person name="Aerts A."/>
            <person name="Benoit I."/>
            <person name="Boyd A."/>
            <person name="Carlson A."/>
            <person name="Copeland A."/>
            <person name="Coutinho P.M."/>
            <person name="de Vries R.P."/>
            <person name="Ferreira P."/>
            <person name="Findley K."/>
            <person name="Foster B."/>
            <person name="Gaskell J."/>
            <person name="Glotzer D."/>
            <person name="Gorecki P."/>
            <person name="Heitman J."/>
            <person name="Hesse C."/>
            <person name="Hori C."/>
            <person name="Igarashi K."/>
            <person name="Jurgens J.A."/>
            <person name="Kallen N."/>
            <person name="Kersten P."/>
            <person name="Kohler A."/>
            <person name="Kuees U."/>
            <person name="Kumar T.K.A."/>
            <person name="Kuo A."/>
            <person name="LaButti K."/>
            <person name="Larrondo L.F."/>
            <person name="Lindquist E."/>
            <person name="Ling A."/>
            <person name="Lombard V."/>
            <person name="Lucas S."/>
            <person name="Lundell T."/>
            <person name="Martin R."/>
            <person name="McLaughlin D.J."/>
            <person name="Morgenstern I."/>
            <person name="Morin E."/>
            <person name="Murat C."/>
            <person name="Nagy L.G."/>
            <person name="Nolan M."/>
            <person name="Ohm R.A."/>
            <person name="Patyshakuliyeva A."/>
            <person name="Rokas A."/>
            <person name="Ruiz-Duenas F.J."/>
            <person name="Sabat G."/>
            <person name="Salamov A."/>
            <person name="Samejima M."/>
            <person name="Schmutz J."/>
            <person name="Slot J.C."/>
            <person name="St John F."/>
            <person name="Stenlid J."/>
            <person name="Sun H."/>
            <person name="Sun S."/>
            <person name="Syed K."/>
            <person name="Tsang A."/>
            <person name="Wiebenga A."/>
            <person name="Young D."/>
            <person name="Pisabarro A."/>
            <person name="Eastwood D.C."/>
            <person name="Martin F."/>
            <person name="Cullen D."/>
            <person name="Grigoriev I.V."/>
            <person name="Hibbett D.S."/>
        </authorList>
    </citation>
    <scope>NUCLEOTIDE SEQUENCE [LARGE SCALE GENOMIC DNA]</scope>
    <source>
        <strain evidence="15 16">ATCC 11539</strain>
    </source>
</reference>
<evidence type="ECO:0000256" key="3">
    <source>
        <dbReference type="ARBA" id="ARBA00007477"/>
    </source>
</evidence>
<keyword evidence="10" id="KW-0333">Golgi apparatus</keyword>
<evidence type="ECO:0000313" key="16">
    <source>
        <dbReference type="Proteomes" id="UP000030669"/>
    </source>
</evidence>
<evidence type="ECO:0000256" key="13">
    <source>
        <dbReference type="ARBA" id="ARBA00048243"/>
    </source>
</evidence>
<dbReference type="KEGG" id="gtr:GLOTRDRAFT_55241"/>
<dbReference type="RefSeq" id="XP_007861868.1">
    <property type="nucleotide sequence ID" value="XM_007863677.1"/>
</dbReference>
<evidence type="ECO:0000256" key="1">
    <source>
        <dbReference type="ARBA" id="ARBA00004323"/>
    </source>
</evidence>
<keyword evidence="11" id="KW-0472">Membrane</keyword>
<evidence type="ECO:0000256" key="10">
    <source>
        <dbReference type="ARBA" id="ARBA00023034"/>
    </source>
</evidence>
<protein>
    <recommendedName>
        <fullName evidence="4">alpha-1,6-mannosyl-glycoprotein 6-beta-N-acetylglucosaminyltransferase</fullName>
        <ecNumber evidence="4">2.4.1.155</ecNumber>
    </recommendedName>
</protein>
<dbReference type="GeneID" id="19307026"/>
<accession>S7QJ25</accession>
<evidence type="ECO:0000256" key="2">
    <source>
        <dbReference type="ARBA" id="ARBA00004922"/>
    </source>
</evidence>
<evidence type="ECO:0000256" key="4">
    <source>
        <dbReference type="ARBA" id="ARBA00012671"/>
    </source>
</evidence>
<proteinExistence type="inferred from homology"/>
<dbReference type="Proteomes" id="UP000030669">
    <property type="component" value="Unassembled WGS sequence"/>
</dbReference>
<keyword evidence="16" id="KW-1185">Reference proteome</keyword>
<keyword evidence="8" id="KW-0735">Signal-anchor</keyword>
<dbReference type="OrthoDB" id="2113294at2759"/>
<dbReference type="eggNOG" id="ENOG502S1N4">
    <property type="taxonomic scope" value="Eukaryota"/>
</dbReference>
<comment type="pathway">
    <text evidence="2">Protein modification; protein glycosylation.</text>
</comment>
<keyword evidence="7" id="KW-0812">Transmembrane</keyword>
<evidence type="ECO:0000256" key="7">
    <source>
        <dbReference type="ARBA" id="ARBA00022692"/>
    </source>
</evidence>
<dbReference type="PANTHER" id="PTHR15075">
    <property type="entry name" value="ALPHA-MANNOSIDE BETA-1,6-N-ACETYLGLUCOSAMINYLTRANSFERASE"/>
    <property type="match status" value="1"/>
</dbReference>
<dbReference type="Pfam" id="PF15024">
    <property type="entry name" value="Glyco_transf_18"/>
    <property type="match status" value="1"/>
</dbReference>
<dbReference type="OMA" id="CHADTEN"/>
<evidence type="ECO:0000313" key="15">
    <source>
        <dbReference type="EMBL" id="EPQ59343.1"/>
    </source>
</evidence>
<dbReference type="PANTHER" id="PTHR15075:SF2">
    <property type="entry name" value="ALPHA-1,6-MANNOSYLGLYCOPROTEIN 6-BETA-N-ACETYLGLUCOSAMINYLTRANSFERASE"/>
    <property type="match status" value="1"/>
</dbReference>
<evidence type="ECO:0000256" key="12">
    <source>
        <dbReference type="ARBA" id="ARBA00023180"/>
    </source>
</evidence>
<keyword evidence="9" id="KW-1133">Transmembrane helix</keyword>
<gene>
    <name evidence="15" type="ORF">GLOTRDRAFT_55241</name>
</gene>
<name>S7QJ25_GLOTA</name>
<evidence type="ECO:0000256" key="9">
    <source>
        <dbReference type="ARBA" id="ARBA00022989"/>
    </source>
</evidence>